<keyword evidence="2" id="KW-1133">Transmembrane helix</keyword>
<gene>
    <name evidence="3" type="ORF">MEUPH1_LOCUS9073</name>
</gene>
<dbReference type="Pfam" id="PF12259">
    <property type="entry name" value="Baculo_F"/>
    <property type="match status" value="1"/>
</dbReference>
<feature type="coiled-coil region" evidence="1">
    <location>
        <begin position="458"/>
        <end position="492"/>
    </location>
</feature>
<sequence length="546" mass="62724">MDQIKKSCKLGEQLDKEYTEHICAQHSGQVIGFLNEINTNKEHVLKIVERPRTQNFRTKRGLINIVGRIANVLFGVCDDVDAEYFHKKIKELEHSRARISQIADTQTQITKSIVTNVNSSLVELESKEKTLLKGYNYLLNEAITERKRVGILEFKQALAQRIALLNIIITQYAYETENLVNIVNAALQGFIHSSLLDTDEFNKQLKEIKLQIPVGSGIPVDLLESGISELLRIININVVYIKGILIFIIEIPLVSSYDFVLYKSIPLPTKVHNNLYAIMQANSEYVAIDKSRLYYVELNNYQLAKCKSTTNTMICKHEQPIQHVGDSCELMLFRKPKSVPPACNIKYIKFSHNIWHKLDNRNEWIYVTNNESIIITCKNSSDTYTIDVSGTGILSLENNCEANTVDDEIKLIPKREINSKIVKNFSPYLNLSINFDMLKDLPRENLNYSLFPKENYKIKNNLNKLVENSRSLDELQNQISHVNENKNNKSYDYLFIILILINSIGLILVLIIYNKNTILCHKERTLDKDDNIELSNQCESPSPRLV</sequence>
<dbReference type="InterPro" id="IPR022048">
    <property type="entry name" value="Envelope_fusion-like"/>
</dbReference>
<evidence type="ECO:0000256" key="1">
    <source>
        <dbReference type="SAM" id="Coils"/>
    </source>
</evidence>
<keyword evidence="1" id="KW-0175">Coiled coil</keyword>
<dbReference type="EMBL" id="CARXXK010000002">
    <property type="protein sequence ID" value="CAI6352882.1"/>
    <property type="molecule type" value="Genomic_DNA"/>
</dbReference>
<dbReference type="AlphaFoldDB" id="A0AAV0WAQ9"/>
<name>A0AAV0WAQ9_9HEMI</name>
<organism evidence="3 4">
    <name type="scientific">Macrosiphum euphorbiae</name>
    <name type="common">potato aphid</name>
    <dbReference type="NCBI Taxonomy" id="13131"/>
    <lineage>
        <taxon>Eukaryota</taxon>
        <taxon>Metazoa</taxon>
        <taxon>Ecdysozoa</taxon>
        <taxon>Arthropoda</taxon>
        <taxon>Hexapoda</taxon>
        <taxon>Insecta</taxon>
        <taxon>Pterygota</taxon>
        <taxon>Neoptera</taxon>
        <taxon>Paraneoptera</taxon>
        <taxon>Hemiptera</taxon>
        <taxon>Sternorrhyncha</taxon>
        <taxon>Aphidomorpha</taxon>
        <taxon>Aphidoidea</taxon>
        <taxon>Aphididae</taxon>
        <taxon>Macrosiphini</taxon>
        <taxon>Macrosiphum</taxon>
    </lineage>
</organism>
<proteinExistence type="predicted"/>
<reference evidence="3 4" key="1">
    <citation type="submission" date="2023-01" db="EMBL/GenBank/DDBJ databases">
        <authorList>
            <person name="Whitehead M."/>
        </authorList>
    </citation>
    <scope>NUCLEOTIDE SEQUENCE [LARGE SCALE GENOMIC DNA]</scope>
</reference>
<evidence type="ECO:0000313" key="3">
    <source>
        <dbReference type="EMBL" id="CAI6352882.1"/>
    </source>
</evidence>
<evidence type="ECO:0000256" key="2">
    <source>
        <dbReference type="SAM" id="Phobius"/>
    </source>
</evidence>
<comment type="caution">
    <text evidence="3">The sequence shown here is derived from an EMBL/GenBank/DDBJ whole genome shotgun (WGS) entry which is preliminary data.</text>
</comment>
<keyword evidence="2" id="KW-0472">Membrane</keyword>
<feature type="transmembrane region" description="Helical" evidence="2">
    <location>
        <begin position="493"/>
        <end position="513"/>
    </location>
</feature>
<dbReference type="Proteomes" id="UP001160148">
    <property type="component" value="Unassembled WGS sequence"/>
</dbReference>
<keyword evidence="4" id="KW-1185">Reference proteome</keyword>
<protein>
    <recommendedName>
        <fullName evidence="5">Envelope fusion protein</fullName>
    </recommendedName>
</protein>
<keyword evidence="2" id="KW-0812">Transmembrane</keyword>
<evidence type="ECO:0008006" key="5">
    <source>
        <dbReference type="Google" id="ProtNLM"/>
    </source>
</evidence>
<evidence type="ECO:0000313" key="4">
    <source>
        <dbReference type="Proteomes" id="UP001160148"/>
    </source>
</evidence>
<accession>A0AAV0WAQ9</accession>